<keyword evidence="2" id="KW-1185">Reference proteome</keyword>
<comment type="caution">
    <text evidence="1">The sequence shown here is derived from an EMBL/GenBank/DDBJ whole genome shotgun (WGS) entry which is preliminary data.</text>
</comment>
<protein>
    <submittedName>
        <fullName evidence="1">Lipocalin family protein</fullName>
    </submittedName>
</protein>
<evidence type="ECO:0000313" key="2">
    <source>
        <dbReference type="Proteomes" id="UP001597380"/>
    </source>
</evidence>
<evidence type="ECO:0000313" key="1">
    <source>
        <dbReference type="EMBL" id="MFD2097215.1"/>
    </source>
</evidence>
<dbReference type="Gene3D" id="2.40.128.280">
    <property type="match status" value="1"/>
</dbReference>
<proteinExistence type="predicted"/>
<dbReference type="RefSeq" id="WP_345339861.1">
    <property type="nucleotide sequence ID" value="NZ_BAABLI010000012.1"/>
</dbReference>
<sequence>MMKYAVSEYQNWILSLLIFLLMGCGPAPQSPQLTRDDLVGVWLRMSSPQDAPEGLVLGKDGSAAILGVSAVSVISWDLSGNELRLQVMDSNVKRDLPTELRRVVIEREDADKLHLQADQEYFSGDYQRRQDSAIALRGEVVWPEGTLRKNQGVLNLSLVPANESEAIPMEEKVSIAMPVVTIGGRQHFSFYLLKHQITPGVDYRLSAKVWHDAKLGLLTKVPPLALNANGDSVEKLTLDLVAH</sequence>
<name>A0ABW4XNP7_9GAMM</name>
<dbReference type="EMBL" id="JBHUHT010000016">
    <property type="protein sequence ID" value="MFD2097215.1"/>
    <property type="molecule type" value="Genomic_DNA"/>
</dbReference>
<dbReference type="PROSITE" id="PS51257">
    <property type="entry name" value="PROKAR_LIPOPROTEIN"/>
    <property type="match status" value="1"/>
</dbReference>
<dbReference type="Proteomes" id="UP001597380">
    <property type="component" value="Unassembled WGS sequence"/>
</dbReference>
<organism evidence="1 2">
    <name type="scientific">Corallincola platygyrae</name>
    <dbReference type="NCBI Taxonomy" id="1193278"/>
    <lineage>
        <taxon>Bacteria</taxon>
        <taxon>Pseudomonadati</taxon>
        <taxon>Pseudomonadota</taxon>
        <taxon>Gammaproteobacteria</taxon>
        <taxon>Alteromonadales</taxon>
        <taxon>Psychromonadaceae</taxon>
        <taxon>Corallincola</taxon>
    </lineage>
</organism>
<reference evidence="2" key="1">
    <citation type="journal article" date="2019" name="Int. J. Syst. Evol. Microbiol.">
        <title>The Global Catalogue of Microorganisms (GCM) 10K type strain sequencing project: providing services to taxonomists for standard genome sequencing and annotation.</title>
        <authorList>
            <consortium name="The Broad Institute Genomics Platform"/>
            <consortium name="The Broad Institute Genome Sequencing Center for Infectious Disease"/>
            <person name="Wu L."/>
            <person name="Ma J."/>
        </authorList>
    </citation>
    <scope>NUCLEOTIDE SEQUENCE [LARGE SCALE GENOMIC DNA]</scope>
    <source>
        <strain evidence="2">CGMCC 1.10992</strain>
    </source>
</reference>
<accession>A0ABW4XNP7</accession>
<gene>
    <name evidence="1" type="ORF">ACFSJ3_14560</name>
</gene>